<evidence type="ECO:0000256" key="1">
    <source>
        <dbReference type="SAM" id="SignalP"/>
    </source>
</evidence>
<feature type="chain" id="PRO_5005329397" evidence="1">
    <location>
        <begin position="24"/>
        <end position="312"/>
    </location>
</feature>
<organism evidence="2 3">
    <name type="scientific">Strongyloides venezuelensis</name>
    <name type="common">Threadworm</name>
    <dbReference type="NCBI Taxonomy" id="75913"/>
    <lineage>
        <taxon>Eukaryota</taxon>
        <taxon>Metazoa</taxon>
        <taxon>Ecdysozoa</taxon>
        <taxon>Nematoda</taxon>
        <taxon>Chromadorea</taxon>
        <taxon>Rhabditida</taxon>
        <taxon>Tylenchina</taxon>
        <taxon>Panagrolaimomorpha</taxon>
        <taxon>Strongyloidoidea</taxon>
        <taxon>Strongyloididae</taxon>
        <taxon>Strongyloides</taxon>
    </lineage>
</organism>
<reference evidence="3" key="2">
    <citation type="submission" date="2015-08" db="UniProtKB">
        <authorList>
            <consortium name="WormBaseParasite"/>
        </authorList>
    </citation>
    <scope>IDENTIFICATION</scope>
</reference>
<dbReference type="AlphaFoldDB" id="A0A0K0F5T0"/>
<accession>A0A0K0F5T0</accession>
<dbReference type="WBParaSite" id="SVE_0417200.1">
    <property type="protein sequence ID" value="SVE_0417200.1"/>
    <property type="gene ID" value="SVE_0417200"/>
</dbReference>
<keyword evidence="2" id="KW-1185">Reference proteome</keyword>
<proteinExistence type="predicted"/>
<evidence type="ECO:0000313" key="3">
    <source>
        <dbReference type="WBParaSite" id="SVE_0417200.1"/>
    </source>
</evidence>
<dbReference type="Proteomes" id="UP000035680">
    <property type="component" value="Unassembled WGS sequence"/>
</dbReference>
<feature type="signal peptide" evidence="1">
    <location>
        <begin position="1"/>
        <end position="23"/>
    </location>
</feature>
<evidence type="ECO:0000313" key="2">
    <source>
        <dbReference type="Proteomes" id="UP000035680"/>
    </source>
</evidence>
<reference evidence="2" key="1">
    <citation type="submission" date="2014-07" db="EMBL/GenBank/DDBJ databases">
        <authorList>
            <person name="Martin A.A"/>
            <person name="De Silva N."/>
        </authorList>
    </citation>
    <scope>NUCLEOTIDE SEQUENCE</scope>
</reference>
<sequence length="312" mass="35877">MSFTKVSTIIFLLLSSTVISVSQDKNPYVSLSVNGLYGLSKDCYFFLYSNYIKFIETIRLHDINIKTNDSMNCENGKIVQLSTGNYVEAEFLIFLKNNNSIDIYHHKQNFEEKKVISKELVVNVNFLKILNLDSFEVLLTKSILKVSIISGNEMRIVFASIQNDSIKKVNKFESTLIHGKYQGYTKHSLLVDSHKGSFILATGRIVKFKNNFLSNGDMIYMDPIENINKVTVQYSGSNCKFIHIYYENVAEICGNGIIRSRKFNLTMLKKDENIFSYTNKINLQLPPNKLESFGWMEHFISKQNRISVTIDI</sequence>
<name>A0A0K0F5T0_STRVS</name>
<protein>
    <submittedName>
        <fullName evidence="3">DUF2807 domain-containing protein</fullName>
    </submittedName>
</protein>
<keyword evidence="1" id="KW-0732">Signal</keyword>